<feature type="domain" description="Glycosyltransferase N-terminal" evidence="3">
    <location>
        <begin position="13"/>
        <end position="137"/>
    </location>
</feature>
<dbReference type="EMBL" id="RDQH01000334">
    <property type="protein sequence ID" value="RXH92774.1"/>
    <property type="molecule type" value="Genomic_DNA"/>
</dbReference>
<dbReference type="PANTHER" id="PTHR11926">
    <property type="entry name" value="GLUCOSYL/GLUCURONOSYL TRANSFERASES"/>
    <property type="match status" value="1"/>
</dbReference>
<keyword evidence="5" id="KW-1185">Reference proteome</keyword>
<reference evidence="4 5" key="1">
    <citation type="submission" date="2018-10" db="EMBL/GenBank/DDBJ databases">
        <title>A high-quality apple genome assembly.</title>
        <authorList>
            <person name="Hu J."/>
        </authorList>
    </citation>
    <scope>NUCLEOTIDE SEQUENCE [LARGE SCALE GENOMIC DNA]</scope>
    <source>
        <strain evidence="5">cv. HFTH1</strain>
        <tissue evidence="4">Young leaf</tissue>
    </source>
</reference>
<dbReference type="Gene3D" id="3.40.50.2000">
    <property type="entry name" value="Glycogen Phosphorylase B"/>
    <property type="match status" value="2"/>
</dbReference>
<evidence type="ECO:0000259" key="3">
    <source>
        <dbReference type="Pfam" id="PF26168"/>
    </source>
</evidence>
<evidence type="ECO:0000313" key="4">
    <source>
        <dbReference type="EMBL" id="RXH92774.1"/>
    </source>
</evidence>
<dbReference type="Pfam" id="PF26168">
    <property type="entry name" value="Glyco_transf_N"/>
    <property type="match status" value="1"/>
</dbReference>
<gene>
    <name evidence="4" type="ORF">DVH24_042548</name>
</gene>
<name>A0A498JFF3_MALDO</name>
<dbReference type="InterPro" id="IPR002213">
    <property type="entry name" value="UDP_glucos_trans"/>
</dbReference>
<dbReference type="CDD" id="cd03784">
    <property type="entry name" value="GT1_Gtf-like"/>
    <property type="match status" value="1"/>
</dbReference>
<dbReference type="AlphaFoldDB" id="A0A498JFF3"/>
<evidence type="ECO:0000313" key="5">
    <source>
        <dbReference type="Proteomes" id="UP000290289"/>
    </source>
</evidence>
<sequence length="420" mass="46790">MASISLRQKPHAVLVPFPSQGHINPLMQLAKVLHYKGFHITFVHTEYNYRRLLKSRGSNSLDGLPTFRFVTIPDGLPATDANATQDIPLLCDSTSKHCLPHFRNLLKKLSSSPDSPPITCIICDGVMSFTLDAAQELGLPAVFFWTPSACGFMGYVQFHRLIEKGLTPFKDESYFTNGHLDIVIDWIPGMKDIRLKDLPTFLRTADPNDIMLNFLVAETERTKKASAVILNTFHDLEDEVVDALSTLLPPIYSIGPLNLQLKQIPADNEPDLVRGESSVIPAEFLEETKERSLLASWCPQEQVLSHPAIGGFLTHSGWNSTLESVCGGVPMICWSFCGEQPTNCRYSCKEWGIGFELGDDVKRDYVEGLVRKLTEGGEGKEMKKNALEWKKLAKEATTCPNGLSFLALDKLINQIIKLDV</sequence>
<dbReference type="GO" id="GO:0080044">
    <property type="term" value="F:quercetin 7-O-glucosyltransferase activity"/>
    <property type="evidence" value="ECO:0007669"/>
    <property type="project" value="TreeGrafter"/>
</dbReference>
<proteinExistence type="inferred from homology"/>
<dbReference type="Pfam" id="PF00201">
    <property type="entry name" value="UDPGT"/>
    <property type="match status" value="1"/>
</dbReference>
<dbReference type="PANTHER" id="PTHR11926:SF774">
    <property type="entry name" value="UDP-GLYCOSYLTRANSFERASE 85A1-RELATED"/>
    <property type="match status" value="1"/>
</dbReference>
<dbReference type="SUPFAM" id="SSF53756">
    <property type="entry name" value="UDP-Glycosyltransferase/glycogen phosphorylase"/>
    <property type="match status" value="1"/>
</dbReference>
<keyword evidence="2" id="KW-0808">Transferase</keyword>
<accession>A0A498JFF3</accession>
<comment type="similarity">
    <text evidence="1">Belongs to the UDP-glycosyltransferase family.</text>
</comment>
<comment type="caution">
    <text evidence="4">The sequence shown here is derived from an EMBL/GenBank/DDBJ whole genome shotgun (WGS) entry which is preliminary data.</text>
</comment>
<dbReference type="Proteomes" id="UP000290289">
    <property type="component" value="Chromosome 8"/>
</dbReference>
<protein>
    <recommendedName>
        <fullName evidence="3">Glycosyltransferase N-terminal domain-containing protein</fullName>
    </recommendedName>
</protein>
<evidence type="ECO:0000256" key="1">
    <source>
        <dbReference type="ARBA" id="ARBA00009995"/>
    </source>
</evidence>
<organism evidence="4 5">
    <name type="scientific">Malus domestica</name>
    <name type="common">Apple</name>
    <name type="synonym">Pyrus malus</name>
    <dbReference type="NCBI Taxonomy" id="3750"/>
    <lineage>
        <taxon>Eukaryota</taxon>
        <taxon>Viridiplantae</taxon>
        <taxon>Streptophyta</taxon>
        <taxon>Embryophyta</taxon>
        <taxon>Tracheophyta</taxon>
        <taxon>Spermatophyta</taxon>
        <taxon>Magnoliopsida</taxon>
        <taxon>eudicotyledons</taxon>
        <taxon>Gunneridae</taxon>
        <taxon>Pentapetalae</taxon>
        <taxon>rosids</taxon>
        <taxon>fabids</taxon>
        <taxon>Rosales</taxon>
        <taxon>Rosaceae</taxon>
        <taxon>Amygdaloideae</taxon>
        <taxon>Maleae</taxon>
        <taxon>Malus</taxon>
    </lineage>
</organism>
<dbReference type="InterPro" id="IPR058980">
    <property type="entry name" value="Glyco_transf_N"/>
</dbReference>
<dbReference type="FunFam" id="3.40.50.2000:FF:000055">
    <property type="entry name" value="Glycosyltransferase"/>
    <property type="match status" value="1"/>
</dbReference>
<dbReference type="GO" id="GO:0080043">
    <property type="term" value="F:quercetin 3-O-glucosyltransferase activity"/>
    <property type="evidence" value="ECO:0007669"/>
    <property type="project" value="TreeGrafter"/>
</dbReference>
<evidence type="ECO:0000256" key="2">
    <source>
        <dbReference type="ARBA" id="ARBA00022679"/>
    </source>
</evidence>